<name>A0ABY5VVH2_9ACTN</name>
<dbReference type="RefSeq" id="WP_259859573.1">
    <property type="nucleotide sequence ID" value="NZ_BAAAST010000039.1"/>
</dbReference>
<dbReference type="Proteomes" id="UP001059617">
    <property type="component" value="Chromosome"/>
</dbReference>
<evidence type="ECO:0000313" key="3">
    <source>
        <dbReference type="Proteomes" id="UP001059617"/>
    </source>
</evidence>
<evidence type="ECO:0000313" key="2">
    <source>
        <dbReference type="EMBL" id="UWP81803.1"/>
    </source>
</evidence>
<dbReference type="InterPro" id="IPR045596">
    <property type="entry name" value="DUF6459"/>
</dbReference>
<reference evidence="2" key="1">
    <citation type="submission" date="2021-04" db="EMBL/GenBank/DDBJ databases">
        <authorList>
            <person name="Hartkoorn R.C."/>
            <person name="Beaudoing E."/>
            <person name="Hot D."/>
        </authorList>
    </citation>
    <scope>NUCLEOTIDE SEQUENCE</scope>
    <source>
        <strain evidence="2">NRRL B-16292</strain>
    </source>
</reference>
<dbReference type="Pfam" id="PF20060">
    <property type="entry name" value="DUF6459"/>
    <property type="match status" value="1"/>
</dbReference>
<gene>
    <name evidence="2" type="ORF">Dfulv_43050</name>
</gene>
<organism evidence="2 3">
    <name type="scientific">Dactylosporangium fulvum</name>
    <dbReference type="NCBI Taxonomy" id="53359"/>
    <lineage>
        <taxon>Bacteria</taxon>
        <taxon>Bacillati</taxon>
        <taxon>Actinomycetota</taxon>
        <taxon>Actinomycetes</taxon>
        <taxon>Micromonosporales</taxon>
        <taxon>Micromonosporaceae</taxon>
        <taxon>Dactylosporangium</taxon>
    </lineage>
</organism>
<dbReference type="EMBL" id="CP073720">
    <property type="protein sequence ID" value="UWP81803.1"/>
    <property type="molecule type" value="Genomic_DNA"/>
</dbReference>
<sequence>MTTTIAAKRPRRRARTAYAPPAVVLRSVPPLDPPCEESVVRRPTQPPSDMDLLPVDWPGSPAPPRPAAPRRRAHDPSLSSAHTAAQRFVGLCVEILNGYRPAAQLRPLTHPQHFTDISDQLLRRTVRIRMTPGQAARQGRLVRVRRLLLCQPVPGVAEAAVVLEQGEATWAMAIRLEHQRRAQPSAMLGWRCTVLQVV</sequence>
<evidence type="ECO:0000256" key="1">
    <source>
        <dbReference type="SAM" id="MobiDB-lite"/>
    </source>
</evidence>
<reference evidence="2" key="2">
    <citation type="submission" date="2022-09" db="EMBL/GenBank/DDBJ databases">
        <title>Biosynthetic gene clusters of Dactylosporangioum fulvum.</title>
        <authorList>
            <person name="Caradec T."/>
        </authorList>
    </citation>
    <scope>NUCLEOTIDE SEQUENCE</scope>
    <source>
        <strain evidence="2">NRRL B-16292</strain>
    </source>
</reference>
<accession>A0ABY5VVH2</accession>
<feature type="region of interest" description="Disordered" evidence="1">
    <location>
        <begin position="1"/>
        <end position="80"/>
    </location>
</feature>
<proteinExistence type="predicted"/>
<keyword evidence="3" id="KW-1185">Reference proteome</keyword>
<protein>
    <submittedName>
        <fullName evidence="2">Rv3235 family protein</fullName>
    </submittedName>
</protein>